<protein>
    <submittedName>
        <fullName evidence="1">Uncharacterized protein</fullName>
    </submittedName>
</protein>
<name>A0A0F9PBT2_9ZZZZ</name>
<sequence length="69" mass="7911">MDTSVIGMSQPLIMSRFFEKPKCKPWDIVKGRRFKCCHGLGEHTRYCLDGVTEISIPKIGILKEQLNET</sequence>
<dbReference type="EMBL" id="LAZR01002498">
    <property type="protein sequence ID" value="KKN29270.1"/>
    <property type="molecule type" value="Genomic_DNA"/>
</dbReference>
<evidence type="ECO:0000313" key="1">
    <source>
        <dbReference type="EMBL" id="KKN29270.1"/>
    </source>
</evidence>
<proteinExistence type="predicted"/>
<accession>A0A0F9PBT2</accession>
<organism evidence="1">
    <name type="scientific">marine sediment metagenome</name>
    <dbReference type="NCBI Taxonomy" id="412755"/>
    <lineage>
        <taxon>unclassified sequences</taxon>
        <taxon>metagenomes</taxon>
        <taxon>ecological metagenomes</taxon>
    </lineage>
</organism>
<dbReference type="AlphaFoldDB" id="A0A0F9PBT2"/>
<reference evidence="1" key="1">
    <citation type="journal article" date="2015" name="Nature">
        <title>Complex archaea that bridge the gap between prokaryotes and eukaryotes.</title>
        <authorList>
            <person name="Spang A."/>
            <person name="Saw J.H."/>
            <person name="Jorgensen S.L."/>
            <person name="Zaremba-Niedzwiedzka K."/>
            <person name="Martijn J."/>
            <person name="Lind A.E."/>
            <person name="van Eijk R."/>
            <person name="Schleper C."/>
            <person name="Guy L."/>
            <person name="Ettema T.J."/>
        </authorList>
    </citation>
    <scope>NUCLEOTIDE SEQUENCE</scope>
</reference>
<gene>
    <name evidence="1" type="ORF">LCGC14_0845760</name>
</gene>
<comment type="caution">
    <text evidence="1">The sequence shown here is derived from an EMBL/GenBank/DDBJ whole genome shotgun (WGS) entry which is preliminary data.</text>
</comment>